<reference evidence="3 4" key="1">
    <citation type="submission" date="2016-04" db="EMBL/GenBank/DDBJ databases">
        <title>ATOL: Assembling a taxonomically balanced genome-scale reconstruction of the evolutionary history of the Enterobacteriaceae.</title>
        <authorList>
            <person name="Plunkett G.III."/>
            <person name="Neeno-Eckwall E.C."/>
            <person name="Glasner J.D."/>
            <person name="Perna N.T."/>
        </authorList>
    </citation>
    <scope>NUCLEOTIDE SEQUENCE [LARGE SCALE GENOMIC DNA]</scope>
    <source>
        <strain evidence="3 4">ATCC 51602</strain>
    </source>
</reference>
<comment type="caution">
    <text evidence="3">The sequence shown here is derived from an EMBL/GenBank/DDBJ whole genome shotgun (WGS) entry which is preliminary data.</text>
</comment>
<feature type="region of interest" description="Disordered" evidence="1">
    <location>
        <begin position="1"/>
        <end position="69"/>
    </location>
</feature>
<dbReference type="InterPro" id="IPR035890">
    <property type="entry name" value="Anti-sigma-28_factor_FlgM_sf"/>
</dbReference>
<accession>A0ABX2W965</accession>
<proteinExistence type="predicted"/>
<protein>
    <recommendedName>
        <fullName evidence="2">Anti-sigma-28 factor FlgM C-terminal domain-containing protein</fullName>
    </recommendedName>
</protein>
<dbReference type="InterPro" id="IPR031316">
    <property type="entry name" value="FlgM_C"/>
</dbReference>
<sequence length="132" mass="14142">MNITSLGSLAESSLQSTYAKQTQTVASEIAASENNKPLQVNAPAEAPIDQKTNSKDANKEPYTLPPSEFPAEVPINVPVSAALTQALASEVNQFPDIDHSKVANVMEMIRDGKMAIDSDDLAGAMMDFYQGR</sequence>
<dbReference type="RefSeq" id="WP_064544150.1">
    <property type="nucleotide sequence ID" value="NZ_LXEQ01000033.1"/>
</dbReference>
<dbReference type="Pfam" id="PF04316">
    <property type="entry name" value="FlgM"/>
    <property type="match status" value="1"/>
</dbReference>
<keyword evidence="4" id="KW-1185">Reference proteome</keyword>
<evidence type="ECO:0000313" key="4">
    <source>
        <dbReference type="Proteomes" id="UP000078407"/>
    </source>
</evidence>
<evidence type="ECO:0000256" key="1">
    <source>
        <dbReference type="SAM" id="MobiDB-lite"/>
    </source>
</evidence>
<gene>
    <name evidence="3" type="ORF">M976_01935</name>
</gene>
<organism evidence="3 4">
    <name type="scientific">Buttiauxella ferragutiae ATCC 51602</name>
    <dbReference type="NCBI Taxonomy" id="1354252"/>
    <lineage>
        <taxon>Bacteria</taxon>
        <taxon>Pseudomonadati</taxon>
        <taxon>Pseudomonadota</taxon>
        <taxon>Gammaproteobacteria</taxon>
        <taxon>Enterobacterales</taxon>
        <taxon>Enterobacteriaceae</taxon>
        <taxon>Buttiauxella</taxon>
    </lineage>
</organism>
<evidence type="ECO:0000313" key="3">
    <source>
        <dbReference type="EMBL" id="OAT28096.1"/>
    </source>
</evidence>
<feature type="domain" description="Anti-sigma-28 factor FlgM C-terminal" evidence="2">
    <location>
        <begin position="82"/>
        <end position="127"/>
    </location>
</feature>
<dbReference type="EMBL" id="LXEQ01000033">
    <property type="protein sequence ID" value="OAT28096.1"/>
    <property type="molecule type" value="Genomic_DNA"/>
</dbReference>
<feature type="compositionally biased region" description="Polar residues" evidence="1">
    <location>
        <begin position="1"/>
        <end position="38"/>
    </location>
</feature>
<name>A0ABX2W965_9ENTR</name>
<dbReference type="Proteomes" id="UP000078407">
    <property type="component" value="Unassembled WGS sequence"/>
</dbReference>
<evidence type="ECO:0000259" key="2">
    <source>
        <dbReference type="Pfam" id="PF04316"/>
    </source>
</evidence>
<dbReference type="SUPFAM" id="SSF101498">
    <property type="entry name" value="Anti-sigma factor FlgM"/>
    <property type="match status" value="1"/>
</dbReference>